<keyword evidence="7" id="KW-1185">Reference proteome</keyword>
<reference evidence="6 7" key="2">
    <citation type="submission" date="2020-08" db="EMBL/GenBank/DDBJ databases">
        <title>Stappia taiwanensis sp. nov., isolated from a coastal thermal spring.</title>
        <authorList>
            <person name="Kampfer P."/>
        </authorList>
    </citation>
    <scope>NUCLEOTIDE SEQUENCE [LARGE SCALE GENOMIC DNA]</scope>
    <source>
        <strain evidence="6 7">DSM 23284</strain>
    </source>
</reference>
<evidence type="ECO:0000313" key="6">
    <source>
        <dbReference type="EMBL" id="MBA4610466.1"/>
    </source>
</evidence>
<keyword evidence="6" id="KW-0282">Flagellum</keyword>
<evidence type="ECO:0000256" key="3">
    <source>
        <dbReference type="ARBA" id="ARBA00023143"/>
    </source>
</evidence>
<dbReference type="Pfam" id="PF02049">
    <property type="entry name" value="FliE"/>
    <property type="match status" value="1"/>
</dbReference>
<dbReference type="HAMAP" id="MF_00724">
    <property type="entry name" value="FliE"/>
    <property type="match status" value="1"/>
</dbReference>
<sequence length="104" mass="11125">MSTPSVAAGAYRMASALVDPNQARELEKPSTTSPDFANMVKSAVENVVEQGQKSDQQALALAQGKANVIDVVTAVAETEVAMETLVSVRDRVISAYQEIMRMPI</sequence>
<evidence type="ECO:0000313" key="7">
    <source>
        <dbReference type="Proteomes" id="UP000559404"/>
    </source>
</evidence>
<comment type="similarity">
    <text evidence="2 4">Belongs to the FliE family.</text>
</comment>
<dbReference type="PRINTS" id="PR01006">
    <property type="entry name" value="FLGHOOKFLIE"/>
</dbReference>
<accession>A0A838XPF3</accession>
<comment type="caution">
    <text evidence="6">The sequence shown here is derived from an EMBL/GenBank/DDBJ whole genome shotgun (WGS) entry which is preliminary data.</text>
</comment>
<keyword evidence="6" id="KW-0969">Cilium</keyword>
<dbReference type="GO" id="GO:0005198">
    <property type="term" value="F:structural molecule activity"/>
    <property type="evidence" value="ECO:0007669"/>
    <property type="project" value="UniProtKB-UniRule"/>
</dbReference>
<dbReference type="NCBIfam" id="TIGR00205">
    <property type="entry name" value="fliE"/>
    <property type="match status" value="1"/>
</dbReference>
<evidence type="ECO:0000256" key="1">
    <source>
        <dbReference type="ARBA" id="ARBA00004117"/>
    </source>
</evidence>
<dbReference type="InterPro" id="IPR001624">
    <property type="entry name" value="FliE"/>
</dbReference>
<dbReference type="Proteomes" id="UP000559404">
    <property type="component" value="Unassembled WGS sequence"/>
</dbReference>
<gene>
    <name evidence="4 6" type="primary">fliE</name>
    <name evidence="6" type="ORF">H1W37_02275</name>
</gene>
<keyword evidence="6" id="KW-0966">Cell projection</keyword>
<dbReference type="RefSeq" id="WP_181758668.1">
    <property type="nucleotide sequence ID" value="NZ_BMCR01000002.1"/>
</dbReference>
<dbReference type="PANTHER" id="PTHR34653:SF1">
    <property type="entry name" value="FLAGELLAR HOOK-BASAL BODY COMPLEX PROTEIN FLIE"/>
    <property type="match status" value="1"/>
</dbReference>
<comment type="subcellular location">
    <subcellularLocation>
        <location evidence="1 4">Bacterial flagellum basal body</location>
    </subcellularLocation>
</comment>
<dbReference type="PANTHER" id="PTHR34653">
    <property type="match status" value="1"/>
</dbReference>
<dbReference type="GO" id="GO:0071973">
    <property type="term" value="P:bacterial-type flagellum-dependent cell motility"/>
    <property type="evidence" value="ECO:0007669"/>
    <property type="project" value="InterPro"/>
</dbReference>
<evidence type="ECO:0000256" key="4">
    <source>
        <dbReference type="HAMAP-Rule" id="MF_00724"/>
    </source>
</evidence>
<dbReference type="AlphaFoldDB" id="A0A838XPF3"/>
<reference evidence="6 7" key="1">
    <citation type="submission" date="2020-07" db="EMBL/GenBank/DDBJ databases">
        <authorList>
            <person name="Li M."/>
        </authorList>
    </citation>
    <scope>NUCLEOTIDE SEQUENCE [LARGE SCALE GENOMIC DNA]</scope>
    <source>
        <strain evidence="6 7">DSM 23284</strain>
    </source>
</reference>
<dbReference type="GO" id="GO:0003774">
    <property type="term" value="F:cytoskeletal motor activity"/>
    <property type="evidence" value="ECO:0007669"/>
    <property type="project" value="InterPro"/>
</dbReference>
<proteinExistence type="inferred from homology"/>
<dbReference type="GO" id="GO:0009425">
    <property type="term" value="C:bacterial-type flagellum basal body"/>
    <property type="evidence" value="ECO:0007669"/>
    <property type="project" value="UniProtKB-SubCell"/>
</dbReference>
<protein>
    <recommendedName>
        <fullName evidence="4 5">Flagellar hook-basal body complex protein FliE</fullName>
    </recommendedName>
</protein>
<dbReference type="EMBL" id="JACEON010000002">
    <property type="protein sequence ID" value="MBA4610466.1"/>
    <property type="molecule type" value="Genomic_DNA"/>
</dbReference>
<evidence type="ECO:0000256" key="2">
    <source>
        <dbReference type="ARBA" id="ARBA00009272"/>
    </source>
</evidence>
<evidence type="ECO:0000256" key="5">
    <source>
        <dbReference type="NCBIfam" id="TIGR00205"/>
    </source>
</evidence>
<organism evidence="6 7">
    <name type="scientific">Stappia taiwanensis</name>
    <dbReference type="NCBI Taxonomy" id="992267"/>
    <lineage>
        <taxon>Bacteria</taxon>
        <taxon>Pseudomonadati</taxon>
        <taxon>Pseudomonadota</taxon>
        <taxon>Alphaproteobacteria</taxon>
        <taxon>Hyphomicrobiales</taxon>
        <taxon>Stappiaceae</taxon>
        <taxon>Stappia</taxon>
    </lineage>
</organism>
<keyword evidence="3 4" id="KW-0975">Bacterial flagellum</keyword>
<name>A0A838XPF3_9HYPH</name>